<keyword evidence="4 7" id="KW-0812">Transmembrane</keyword>
<evidence type="ECO:0000256" key="7">
    <source>
        <dbReference type="SAM" id="Phobius"/>
    </source>
</evidence>
<name>A0A1F6TRR7_9PROT</name>
<evidence type="ECO:0000256" key="4">
    <source>
        <dbReference type="ARBA" id="ARBA00022692"/>
    </source>
</evidence>
<feature type="transmembrane region" description="Helical" evidence="7">
    <location>
        <begin position="95"/>
        <end position="119"/>
    </location>
</feature>
<dbReference type="PANTHER" id="PTHR43663">
    <property type="entry name" value="CHROMATE TRANSPORT PROTEIN-RELATED"/>
    <property type="match status" value="1"/>
</dbReference>
<dbReference type="PIRSF" id="PIRSF004810">
    <property type="entry name" value="ChrA"/>
    <property type="match status" value="1"/>
</dbReference>
<feature type="transmembrane region" description="Helical" evidence="7">
    <location>
        <begin position="161"/>
        <end position="194"/>
    </location>
</feature>
<keyword evidence="6 7" id="KW-0472">Membrane</keyword>
<organism evidence="8 9">
    <name type="scientific">Candidatus Muproteobacteria bacterium RBG_16_65_34</name>
    <dbReference type="NCBI Taxonomy" id="1817760"/>
    <lineage>
        <taxon>Bacteria</taxon>
        <taxon>Pseudomonadati</taxon>
        <taxon>Pseudomonadota</taxon>
        <taxon>Candidatus Muproteobacteria</taxon>
    </lineage>
</organism>
<evidence type="ECO:0000256" key="1">
    <source>
        <dbReference type="ARBA" id="ARBA00004651"/>
    </source>
</evidence>
<dbReference type="Proteomes" id="UP000178885">
    <property type="component" value="Unassembled WGS sequence"/>
</dbReference>
<evidence type="ECO:0000313" key="9">
    <source>
        <dbReference type="Proteomes" id="UP000178885"/>
    </source>
</evidence>
<evidence type="ECO:0000256" key="3">
    <source>
        <dbReference type="ARBA" id="ARBA00022475"/>
    </source>
</evidence>
<evidence type="ECO:0000256" key="2">
    <source>
        <dbReference type="ARBA" id="ARBA00005262"/>
    </source>
</evidence>
<accession>A0A1F6TRR7</accession>
<feature type="transmembrane region" description="Helical" evidence="7">
    <location>
        <begin position="68"/>
        <end position="88"/>
    </location>
</feature>
<dbReference type="Pfam" id="PF02417">
    <property type="entry name" value="Chromate_transp"/>
    <property type="match status" value="2"/>
</dbReference>
<dbReference type="GO" id="GO:0005886">
    <property type="term" value="C:plasma membrane"/>
    <property type="evidence" value="ECO:0007669"/>
    <property type="project" value="UniProtKB-SubCell"/>
</dbReference>
<protein>
    <submittedName>
        <fullName evidence="8">Chromate transporter</fullName>
    </submittedName>
</protein>
<dbReference type="InterPro" id="IPR014047">
    <property type="entry name" value="Chr_Tranpt_l_chain"/>
</dbReference>
<dbReference type="AlphaFoldDB" id="A0A1F6TRR7"/>
<dbReference type="NCBIfam" id="TIGR00937">
    <property type="entry name" value="2A51"/>
    <property type="match status" value="1"/>
</dbReference>
<dbReference type="InterPro" id="IPR003370">
    <property type="entry name" value="Chromate_transpt"/>
</dbReference>
<proteinExistence type="inferred from homology"/>
<comment type="caution">
    <text evidence="8">The sequence shown here is derived from an EMBL/GenBank/DDBJ whole genome shotgun (WGS) entry which is preliminary data.</text>
</comment>
<keyword evidence="3" id="KW-1003">Cell membrane</keyword>
<evidence type="ECO:0000313" key="8">
    <source>
        <dbReference type="EMBL" id="OGI47762.1"/>
    </source>
</evidence>
<dbReference type="InterPro" id="IPR052518">
    <property type="entry name" value="CHR_Transporter"/>
</dbReference>
<gene>
    <name evidence="8" type="ORF">A2151_05520</name>
</gene>
<reference evidence="8 9" key="1">
    <citation type="journal article" date="2016" name="Nat. Commun.">
        <title>Thousands of microbial genomes shed light on interconnected biogeochemical processes in an aquifer system.</title>
        <authorList>
            <person name="Anantharaman K."/>
            <person name="Brown C.T."/>
            <person name="Hug L.A."/>
            <person name="Sharon I."/>
            <person name="Castelle C.J."/>
            <person name="Probst A.J."/>
            <person name="Thomas B.C."/>
            <person name="Singh A."/>
            <person name="Wilkins M.J."/>
            <person name="Karaoz U."/>
            <person name="Brodie E.L."/>
            <person name="Williams K.H."/>
            <person name="Hubbard S.S."/>
            <person name="Banfield J.F."/>
        </authorList>
    </citation>
    <scope>NUCLEOTIDE SEQUENCE [LARGE SCALE GENOMIC DNA]</scope>
</reference>
<comment type="similarity">
    <text evidence="2">Belongs to the chromate ion transporter (CHR) (TC 2.A.51) family.</text>
</comment>
<feature type="transmembrane region" description="Helical" evidence="7">
    <location>
        <begin position="303"/>
        <end position="327"/>
    </location>
</feature>
<evidence type="ECO:0000256" key="5">
    <source>
        <dbReference type="ARBA" id="ARBA00022989"/>
    </source>
</evidence>
<evidence type="ECO:0000256" key="6">
    <source>
        <dbReference type="ARBA" id="ARBA00023136"/>
    </source>
</evidence>
<feature type="transmembrane region" description="Helical" evidence="7">
    <location>
        <begin position="240"/>
        <end position="262"/>
    </location>
</feature>
<dbReference type="PANTHER" id="PTHR43663:SF1">
    <property type="entry name" value="CHROMATE TRANSPORTER"/>
    <property type="match status" value="1"/>
</dbReference>
<dbReference type="GO" id="GO:0015109">
    <property type="term" value="F:chromate transmembrane transporter activity"/>
    <property type="evidence" value="ECO:0007669"/>
    <property type="project" value="InterPro"/>
</dbReference>
<dbReference type="STRING" id="1817760.A2151_05520"/>
<feature type="transmembrane region" description="Helical" evidence="7">
    <location>
        <begin position="21"/>
        <end position="48"/>
    </location>
</feature>
<keyword evidence="5 7" id="KW-1133">Transmembrane helix</keyword>
<dbReference type="EMBL" id="MFSU01000047">
    <property type="protein sequence ID" value="OGI47762.1"/>
    <property type="molecule type" value="Genomic_DNA"/>
</dbReference>
<comment type="subcellular location">
    <subcellularLocation>
        <location evidence="1">Cell membrane</location>
        <topology evidence="1">Multi-pass membrane protein</topology>
    </subcellularLocation>
</comment>
<feature type="transmembrane region" description="Helical" evidence="7">
    <location>
        <begin position="339"/>
        <end position="362"/>
    </location>
</feature>
<feature type="transmembrane region" description="Helical" evidence="7">
    <location>
        <begin position="131"/>
        <end position="149"/>
    </location>
</feature>
<sequence length="405" mass="42185">MPKRKRRKADSGPAPAQPPRVGLGALFWIFFRIACTSFGGFMAMIAVVQNVVVERRRLLGHQDMLDGISLAQLLPGPIAVNVCAYVGYRLRGGAGAFVAAAAAILPAFALIVALAYAYFRWGEMPAVSRVFQGFVPAVAAIIVGAAWNMGRKAVTEWRAGAIAAAAFAVLLGIGGFYSTLAVILGAGLIGWLLFRGETGVAARKRAAPGRRSRAHEFLLAAPLAGVAPLLAFEPSVLGKLFAVFAGMSVVLFGGGYVFIPLIQEIVVDTHHWVTPREFVDGIALGQITPGPILVSAAFIGYKVAGLAGAAVATVGIFAPPAAIMVGAAHVLERIKHSKAIVAAFQGIRPAVVGMIFAAAVIVGQTAAPVWYSAAIFAAALVALVRFKVEAVWIIPAAGLLGLVLY</sequence>